<organism evidence="1 2">
    <name type="scientific">Mucilaginibacter ginsenosidivorax</name>
    <dbReference type="NCBI Taxonomy" id="862126"/>
    <lineage>
        <taxon>Bacteria</taxon>
        <taxon>Pseudomonadati</taxon>
        <taxon>Bacteroidota</taxon>
        <taxon>Sphingobacteriia</taxon>
        <taxon>Sphingobacteriales</taxon>
        <taxon>Sphingobacteriaceae</taxon>
        <taxon>Mucilaginibacter</taxon>
    </lineage>
</organism>
<gene>
    <name evidence="1" type="ORF">FSB76_26590</name>
</gene>
<name>A0A5B8W6A9_9SPHI</name>
<sequence>MKDTVLHLGCDATGLVSIIRHFYHTINLEIFLINDDTTFSDDAKVLYWSNLKRQRYYELAPELGFHYKIFDKVFFSNVVDIFELEKLAKIYEKSSIVHFVISNNKAQLIDNLDTVAHILSGKKTKSSSGAFIVYLVNSYNSDEFKDLLSRRYPEINLDKISIIECLTDVLCSIPHETFKRCIVASENRNILIQLNKYDVRKIKLDNCRETVEFLFNRKSSVIKNISTLRNKFNLCRCLMLLLSIYAADVGHMYIFGYLKFIPSARLVAERLIAELTYIILVDPKLDNVARRDLESYFVRLENYGGNVLEILPASKIELLEIKDFLYETLNPGIKNFYEQDDLWRYSISEFEYIPYALKLLNDQIKLWR</sequence>
<dbReference type="Proteomes" id="UP000321362">
    <property type="component" value="Chromosome"/>
</dbReference>
<dbReference type="RefSeq" id="WP_147058847.1">
    <property type="nucleotide sequence ID" value="NZ_CP042437.1"/>
</dbReference>
<keyword evidence="2" id="KW-1185">Reference proteome</keyword>
<protein>
    <submittedName>
        <fullName evidence="1">Uncharacterized protein</fullName>
    </submittedName>
</protein>
<proteinExistence type="predicted"/>
<evidence type="ECO:0000313" key="1">
    <source>
        <dbReference type="EMBL" id="QEC79343.1"/>
    </source>
</evidence>
<evidence type="ECO:0000313" key="2">
    <source>
        <dbReference type="Proteomes" id="UP000321362"/>
    </source>
</evidence>
<reference evidence="1 2" key="1">
    <citation type="journal article" date="2013" name="J. Microbiol.">
        <title>Mucilaginibacter ginsenosidivorax sp. nov., with ginsenoside converting activity isolated from sediment.</title>
        <authorList>
            <person name="Kim J.K."/>
            <person name="Choi T.E."/>
            <person name="Liu Q.M."/>
            <person name="Park H.Y."/>
            <person name="Yi T.H."/>
            <person name="Yoon M.H."/>
            <person name="Kim S.C."/>
            <person name="Im W.T."/>
        </authorList>
    </citation>
    <scope>NUCLEOTIDE SEQUENCE [LARGE SCALE GENOMIC DNA]</scope>
    <source>
        <strain evidence="1 2">KHI28</strain>
    </source>
</reference>
<dbReference type="AlphaFoldDB" id="A0A5B8W6A9"/>
<dbReference type="KEGG" id="mgk:FSB76_26590"/>
<accession>A0A5B8W6A9</accession>
<dbReference type="EMBL" id="CP042437">
    <property type="protein sequence ID" value="QEC79343.1"/>
    <property type="molecule type" value="Genomic_DNA"/>
</dbReference>